<accession>A0ABU3KTX1</accession>
<name>A0ABU3KTX1_9BURK</name>
<proteinExistence type="predicted"/>
<evidence type="ECO:0000313" key="2">
    <source>
        <dbReference type="Proteomes" id="UP001321700"/>
    </source>
</evidence>
<dbReference type="EMBL" id="JAVBIK010000003">
    <property type="protein sequence ID" value="MDT7520768.1"/>
    <property type="molecule type" value="Genomic_DNA"/>
</dbReference>
<keyword evidence="2" id="KW-1185">Reference proteome</keyword>
<organism evidence="1 2">
    <name type="scientific">Rhodoferax potami</name>
    <dbReference type="NCBI Taxonomy" id="3068338"/>
    <lineage>
        <taxon>Bacteria</taxon>
        <taxon>Pseudomonadati</taxon>
        <taxon>Pseudomonadota</taxon>
        <taxon>Betaproteobacteria</taxon>
        <taxon>Burkholderiales</taxon>
        <taxon>Comamonadaceae</taxon>
        <taxon>Rhodoferax</taxon>
    </lineage>
</organism>
<sequence length="80" mass="8884">MNKLVQIQLDEAEKLYKAAVVTDEYSKTVSVLAMVEQMAAAASSLRSQAREQVEIVSTFKFDSDNENAAHGMLKLTQHPQ</sequence>
<protein>
    <submittedName>
        <fullName evidence="1">Uncharacterized protein</fullName>
    </submittedName>
</protein>
<comment type="caution">
    <text evidence="1">The sequence shown here is derived from an EMBL/GenBank/DDBJ whole genome shotgun (WGS) entry which is preliminary data.</text>
</comment>
<reference evidence="1 2" key="1">
    <citation type="submission" date="2023-08" db="EMBL/GenBank/DDBJ databases">
        <title>Rhodoferax potami sp. nov. and Rhodoferax mekongensis sp. nov., isolated from the Mekong River in Thailand.</title>
        <authorList>
            <person name="Kitikhun S."/>
            <person name="Charoenyingcharoen P."/>
            <person name="Siriarchawattana P."/>
            <person name="Likhitrattanapisal S."/>
            <person name="Nilsakha T."/>
            <person name="Chanpet A."/>
            <person name="Rattanawaree P."/>
            <person name="Ingsriswang S."/>
        </authorList>
    </citation>
    <scope>NUCLEOTIDE SEQUENCE [LARGE SCALE GENOMIC DNA]</scope>
    <source>
        <strain evidence="1 2">TBRC 17660</strain>
    </source>
</reference>
<dbReference type="RefSeq" id="WP_313876430.1">
    <property type="nucleotide sequence ID" value="NZ_JAVBIK010000003.1"/>
</dbReference>
<evidence type="ECO:0000313" key="1">
    <source>
        <dbReference type="EMBL" id="MDT7520768.1"/>
    </source>
</evidence>
<gene>
    <name evidence="1" type="ORF">RAE19_19205</name>
</gene>
<dbReference type="Proteomes" id="UP001321700">
    <property type="component" value="Unassembled WGS sequence"/>
</dbReference>